<keyword evidence="1" id="KW-0812">Transmembrane</keyword>
<dbReference type="OrthoDB" id="4096362at2759"/>
<dbReference type="Proteomes" id="UP000001058">
    <property type="component" value="Unassembled WGS sequence"/>
</dbReference>
<evidence type="ECO:0000256" key="1">
    <source>
        <dbReference type="SAM" id="Phobius"/>
    </source>
</evidence>
<proteinExistence type="predicted"/>
<gene>
    <name evidence="2" type="ORF">VOLCADRAFT_89357</name>
</gene>
<sequence>MVDNIPSRMFRCGWCGAVSDAAPDAGPTHLRPRPRRRGVWRAFMRLLSRLSYLVVLIVLALITSIVAPGIGFVLPRIATTATSWILHAAFSYFLTVGVLFNYLAATLTTPGTVVECCEDIPPAFKPRVAAAAGSRCSTSTSAGAVGSANGSGDHDPALTPLAISGDGMYGMHDSGVAAGGGRGGTDAVNGKPADGGKRLKDEIALSPSPAANMNSNAAAGADADVCKNHALSMSAVEAVLPESGASDGTAAVVPPPASTLMPSSSSPATLRPPSQLVPQFSYSHLRPTGHITATCAAAVWWTRTTTAPSSQIALAGVRVAAYVLLVSLGILVSVSMLLVQSIRHAVRVVDGVDPAAAQRAVRHHVHPASDAMAVALGADGPGAVGCAATVRRLRRVMYGSSSAAGPWMWIWPLWGPPPGVLVAALAPDATGCVNGKGRRQGGGAGDSGAAAALDSLHRSKAKMQ</sequence>
<dbReference type="RefSeq" id="XP_002949061.1">
    <property type="nucleotide sequence ID" value="XM_002949015.1"/>
</dbReference>
<keyword evidence="1" id="KW-0472">Membrane</keyword>
<keyword evidence="3" id="KW-1185">Reference proteome</keyword>
<accession>D8TRH7</accession>
<feature type="transmembrane region" description="Helical" evidence="1">
    <location>
        <begin position="50"/>
        <end position="72"/>
    </location>
</feature>
<evidence type="ECO:0000313" key="3">
    <source>
        <dbReference type="Proteomes" id="UP000001058"/>
    </source>
</evidence>
<organism evidence="3">
    <name type="scientific">Volvox carteri f. nagariensis</name>
    <dbReference type="NCBI Taxonomy" id="3068"/>
    <lineage>
        <taxon>Eukaryota</taxon>
        <taxon>Viridiplantae</taxon>
        <taxon>Chlorophyta</taxon>
        <taxon>core chlorophytes</taxon>
        <taxon>Chlorophyceae</taxon>
        <taxon>CS clade</taxon>
        <taxon>Chlamydomonadales</taxon>
        <taxon>Volvocaceae</taxon>
        <taxon>Volvox</taxon>
    </lineage>
</organism>
<feature type="transmembrane region" description="Helical" evidence="1">
    <location>
        <begin position="84"/>
        <end position="104"/>
    </location>
</feature>
<reference evidence="2 3" key="1">
    <citation type="journal article" date="2010" name="Science">
        <title>Genomic analysis of organismal complexity in the multicellular green alga Volvox carteri.</title>
        <authorList>
            <person name="Prochnik S.E."/>
            <person name="Umen J."/>
            <person name="Nedelcu A.M."/>
            <person name="Hallmann A."/>
            <person name="Miller S.M."/>
            <person name="Nishii I."/>
            <person name="Ferris P."/>
            <person name="Kuo A."/>
            <person name="Mitros T."/>
            <person name="Fritz-Laylin L.K."/>
            <person name="Hellsten U."/>
            <person name="Chapman J."/>
            <person name="Simakov O."/>
            <person name="Rensing S.A."/>
            <person name="Terry A."/>
            <person name="Pangilinan J."/>
            <person name="Kapitonov V."/>
            <person name="Jurka J."/>
            <person name="Salamov A."/>
            <person name="Shapiro H."/>
            <person name="Schmutz J."/>
            <person name="Grimwood J."/>
            <person name="Lindquist E."/>
            <person name="Lucas S."/>
            <person name="Grigoriev I.V."/>
            <person name="Schmitt R."/>
            <person name="Kirk D."/>
            <person name="Rokhsar D.S."/>
        </authorList>
    </citation>
    <scope>NUCLEOTIDE SEQUENCE [LARGE SCALE GENOMIC DNA]</scope>
    <source>
        <strain evidence="3">f. Nagariensis / Eve</strain>
    </source>
</reference>
<protein>
    <submittedName>
        <fullName evidence="2">Uncharacterized protein</fullName>
    </submittedName>
</protein>
<dbReference type="KEGG" id="vcn:VOLCADRAFT_89357"/>
<name>D8TRH7_VOLCA</name>
<feature type="transmembrane region" description="Helical" evidence="1">
    <location>
        <begin position="319"/>
        <end position="339"/>
    </location>
</feature>
<keyword evidence="1" id="KW-1133">Transmembrane helix</keyword>
<dbReference type="EMBL" id="GL378333">
    <property type="protein sequence ID" value="EFJ49996.1"/>
    <property type="molecule type" value="Genomic_DNA"/>
</dbReference>
<dbReference type="InParanoid" id="D8TRH7"/>
<dbReference type="GeneID" id="9623766"/>
<dbReference type="AlphaFoldDB" id="D8TRH7"/>
<evidence type="ECO:0000313" key="2">
    <source>
        <dbReference type="EMBL" id="EFJ49996.1"/>
    </source>
</evidence>